<feature type="compositionally biased region" description="Polar residues" evidence="4">
    <location>
        <begin position="283"/>
        <end position="300"/>
    </location>
</feature>
<evidence type="ECO:0000256" key="2">
    <source>
        <dbReference type="ARBA" id="ARBA00011353"/>
    </source>
</evidence>
<feature type="compositionally biased region" description="Acidic residues" evidence="4">
    <location>
        <begin position="162"/>
        <end position="174"/>
    </location>
</feature>
<evidence type="ECO:0000256" key="3">
    <source>
        <dbReference type="ARBA" id="ARBA00023242"/>
    </source>
</evidence>
<feature type="compositionally biased region" description="Low complexity" evidence="4">
    <location>
        <begin position="450"/>
        <end position="460"/>
    </location>
</feature>
<feature type="compositionally biased region" description="Polar residues" evidence="4">
    <location>
        <begin position="386"/>
        <end position="404"/>
    </location>
</feature>
<dbReference type="EMBL" id="JAQQWI010000017">
    <property type="protein sequence ID" value="KAK8006202.1"/>
    <property type="molecule type" value="Genomic_DNA"/>
</dbReference>
<dbReference type="Pfam" id="PF00385">
    <property type="entry name" value="Chromo"/>
    <property type="match status" value="1"/>
</dbReference>
<feature type="region of interest" description="Disordered" evidence="4">
    <location>
        <begin position="439"/>
        <end position="463"/>
    </location>
</feature>
<dbReference type="InterPro" id="IPR000953">
    <property type="entry name" value="Chromo/chromo_shadow_dom"/>
</dbReference>
<comment type="subcellular location">
    <subcellularLocation>
        <location evidence="1">Nucleus</location>
    </subcellularLocation>
</comment>
<name>A0ABR1RA74_9PEZI</name>
<evidence type="ECO:0000256" key="1">
    <source>
        <dbReference type="ARBA" id="ARBA00004123"/>
    </source>
</evidence>
<protein>
    <recommendedName>
        <fullName evidence="5">Chromo domain-containing protein</fullName>
    </recommendedName>
</protein>
<feature type="region of interest" description="Disordered" evidence="4">
    <location>
        <begin position="127"/>
        <end position="306"/>
    </location>
</feature>
<dbReference type="InterPro" id="IPR023779">
    <property type="entry name" value="Chromodomain_CS"/>
</dbReference>
<feature type="region of interest" description="Disordered" evidence="4">
    <location>
        <begin position="1"/>
        <end position="36"/>
    </location>
</feature>
<dbReference type="SUPFAM" id="SSF54160">
    <property type="entry name" value="Chromo domain-like"/>
    <property type="match status" value="1"/>
</dbReference>
<feature type="domain" description="Chromo" evidence="5">
    <location>
        <begin position="41"/>
        <end position="82"/>
    </location>
</feature>
<dbReference type="InterPro" id="IPR023780">
    <property type="entry name" value="Chromo_domain"/>
</dbReference>
<dbReference type="InterPro" id="IPR016197">
    <property type="entry name" value="Chromo-like_dom_sf"/>
</dbReference>
<gene>
    <name evidence="6" type="ORF">PG991_012499</name>
</gene>
<evidence type="ECO:0000256" key="4">
    <source>
        <dbReference type="SAM" id="MobiDB-lite"/>
    </source>
</evidence>
<keyword evidence="7" id="KW-1185">Reference proteome</keyword>
<reference evidence="6 7" key="1">
    <citation type="submission" date="2023-01" db="EMBL/GenBank/DDBJ databases">
        <title>Analysis of 21 Apiospora genomes using comparative genomics revels a genus with tremendous synthesis potential of carbohydrate active enzymes and secondary metabolites.</title>
        <authorList>
            <person name="Sorensen T."/>
        </authorList>
    </citation>
    <scope>NUCLEOTIDE SEQUENCE [LARGE SCALE GENOMIC DNA]</scope>
    <source>
        <strain evidence="6 7">CBS 20057</strain>
    </source>
</reference>
<dbReference type="Gene3D" id="2.40.50.40">
    <property type="match status" value="1"/>
</dbReference>
<comment type="subunit">
    <text evidence="2">Component of the NuA4 histone acetyltransferase complex.</text>
</comment>
<proteinExistence type="predicted"/>
<dbReference type="Proteomes" id="UP001396898">
    <property type="component" value="Unassembled WGS sequence"/>
</dbReference>
<dbReference type="PROSITE" id="PS50013">
    <property type="entry name" value="CHROMO_2"/>
    <property type="match status" value="1"/>
</dbReference>
<organism evidence="6 7">
    <name type="scientific">Apiospora marii</name>
    <dbReference type="NCBI Taxonomy" id="335849"/>
    <lineage>
        <taxon>Eukaryota</taxon>
        <taxon>Fungi</taxon>
        <taxon>Dikarya</taxon>
        <taxon>Ascomycota</taxon>
        <taxon>Pezizomycotina</taxon>
        <taxon>Sordariomycetes</taxon>
        <taxon>Xylariomycetidae</taxon>
        <taxon>Amphisphaeriales</taxon>
        <taxon>Apiosporaceae</taxon>
        <taxon>Apiospora</taxon>
    </lineage>
</organism>
<feature type="compositionally biased region" description="Basic and acidic residues" evidence="4">
    <location>
        <begin position="243"/>
        <end position="260"/>
    </location>
</feature>
<feature type="region of interest" description="Disordered" evidence="4">
    <location>
        <begin position="330"/>
        <end position="404"/>
    </location>
</feature>
<evidence type="ECO:0000313" key="6">
    <source>
        <dbReference type="EMBL" id="KAK8006202.1"/>
    </source>
</evidence>
<evidence type="ECO:0000259" key="5">
    <source>
        <dbReference type="PROSITE" id="PS50013"/>
    </source>
</evidence>
<sequence>MATLQHGGSPSLFVNEKDQRDDDDISLTSTVPEDNDDDRLWTVDCVYYEREMEGSEEGEMEYLIKWEGFPLNECTWEPAENLSEGLLEQWKEQQEEISRGERTAFDIKKYESAVAEAIEAHEARHMRRNAKRRRLGQQLTAPFADDSVDGSSASIFSRDSSESSDEAMEIDEIEPGQAGKVGASKPMKQKVFKGIPASTAATGTSSKDPKRRQSTGSLVDPVRQAPGGSSQKVGYQGTARKTSLSDKDLAQPEATRKPSTSDKGSTQPGRARKPSIGDKTQTKPRQATAKTTNVPSSSSMLAKKFQAVRTIRPTAIPPAANLPKIRKRRASLKESMMDSSKEPRLFNSMRKRNTARKRGQELNDSAPLDASAIPSNFFITNDKPKQSTATEVSAGQSPKKTTADDLQTIDTAKSHATTAPPNGVKKARKSVRFTEDPIFEEPAEIESPLTAPESATPASEAPRKKLSLAAYQERSGKQAVAKTASFGPEGSRCVRVLFNGITRAQHPWLKPFMEDTTLQFRTVCVADDFLGTPEPFFETHNKLASGTVECPEPENMPALEAVGNNLRQTQAAFYLARKEYSILVFPSHCDAWAGLVVPASPSPTSLNHVIFQPATLIDLGLYRTLVPSDEPPKNAAPADVDVCLEVMNKLIDVDVEALRANPDYYLIHYQSELFLFQMVALWLRSLVPGCRIFTSGMEGSWTKFFQEGRKYGTVILHDSVLRSTRKIPRLWDSLNYGGHNLWHLALSGQDSALGSSGAEEVEDSLEKAASRPPPCLKLTRLFPHGCAIFITPSFAVSEPAELYRLLVWFKDKSRNVPYVLVGCANFPDYLRGLILDKAREADQLKRTRSNDVFLDEDLIAKGLSRDDLKDRMHAWELICDIVSPSNCKEFALEEAPEDIGKTVWAGEYIDPNDEQSLVNWFAWWSTTRLTSYRKFYVIGSRARGIAKAHRTVPIPNYAPHTVGDPDEAFARFLHTQQTQAIDTASSSGEATTPYVFQSNILHTDRAADMKSWINGVNNSIQNSWVKLYVGPVSWLDVHMAKEFKDPVCEYATFTNWFYSIQRFYRGVNTLMGLFYTIDNEWTGSPQENTGRHAWIAMYRPVNPHFYDKGYKEMELFIWDCAFEERSRGSPTRGQHLLPMQRRLIEFVREEAPKRFQEHFLSKVWLGDLPIEATPGSPYPVDITCRAVDSLVRHTYDLLPPFDVYLSQRGWKLAQNDVFSSWTGSAGNIREEADQFPKAVGDMDRPERMVIHAPQGQGSKQGPSNCRNALYDEALKARRANPRAANLDYQYQPTLEWYHALKEEGRNYNHVNVDSWDMALEDLMGRH</sequence>
<dbReference type="SMART" id="SM00298">
    <property type="entry name" value="CHROMO"/>
    <property type="match status" value="1"/>
</dbReference>
<feature type="compositionally biased region" description="Basic and acidic residues" evidence="4">
    <location>
        <begin position="331"/>
        <end position="344"/>
    </location>
</feature>
<keyword evidence="3" id="KW-0539">Nucleus</keyword>
<accession>A0ABR1RA74</accession>
<comment type="caution">
    <text evidence="6">The sequence shown here is derived from an EMBL/GenBank/DDBJ whole genome shotgun (WGS) entry which is preliminary data.</text>
</comment>
<dbReference type="PROSITE" id="PS00598">
    <property type="entry name" value="CHROMO_1"/>
    <property type="match status" value="1"/>
</dbReference>
<evidence type="ECO:0000313" key="7">
    <source>
        <dbReference type="Proteomes" id="UP001396898"/>
    </source>
</evidence>